<accession>W1MXA4</accession>
<reference evidence="1 2" key="1">
    <citation type="submission" date="2012-01" db="EMBL/GenBank/DDBJ databases">
        <title>The Genome Sequence of Scardovia inopinata F0304.</title>
        <authorList>
            <consortium name="The Broad Institute Genome Sequencing Platform"/>
            <person name="Ward D."/>
            <person name="Earl A."/>
            <person name="Feldgarden M."/>
            <person name="Gevers D."/>
            <person name="Young S."/>
            <person name="Zeng Q."/>
            <person name="Koehrsen M."/>
            <person name="Alvarado L."/>
            <person name="Berlin A.M."/>
            <person name="Borenstein D."/>
            <person name="Chapman S.B."/>
            <person name="Chen Z."/>
            <person name="Engels R."/>
            <person name="Freedman E."/>
            <person name="Gellesch M."/>
            <person name="Goldberg J."/>
            <person name="Griggs A."/>
            <person name="Gujja S."/>
            <person name="Heilman E.R."/>
            <person name="Heiman D.I."/>
            <person name="Hepburn T.A."/>
            <person name="Howarth C."/>
            <person name="Jen D."/>
            <person name="Larson L."/>
            <person name="Mehta T."/>
            <person name="Park D."/>
            <person name="Pearson M."/>
            <person name="Richards J."/>
            <person name="Roberts A."/>
            <person name="Saif S."/>
            <person name="Shea T.D."/>
            <person name="Shenoy N."/>
            <person name="Sisk P."/>
            <person name="Stolte C."/>
            <person name="Sykes S.N."/>
            <person name="Walk T."/>
            <person name="White J."/>
            <person name="Yandava C."/>
            <person name="Izard J."/>
            <person name="Baranova O.V."/>
            <person name="Blanton J.M."/>
            <person name="Tanner A.C."/>
            <person name="Dewhirst F."/>
            <person name="Haas B."/>
            <person name="Nusbaum C."/>
            <person name="Birren B."/>
        </authorList>
    </citation>
    <scope>NUCLEOTIDE SEQUENCE [LARGE SCALE GENOMIC DNA]</scope>
    <source>
        <strain evidence="1 2">F0304</strain>
    </source>
</reference>
<name>W1MXA4_SCAIO</name>
<comment type="caution">
    <text evidence="1">The sequence shown here is derived from an EMBL/GenBank/DDBJ whole genome shotgun (WGS) entry which is preliminary data.</text>
</comment>
<evidence type="ECO:0000313" key="1">
    <source>
        <dbReference type="EMBL" id="EQW16343.1"/>
    </source>
</evidence>
<dbReference type="Proteomes" id="UP000005777">
    <property type="component" value="Unassembled WGS sequence"/>
</dbReference>
<sequence length="207" mass="24286">MILAPSLRIGDIHLVAEHIPYHPRLHPRVQRLIHGLRRQFHQPLVSRYTSAVHTAKHFFQQLPKLTFPHRHNAQLTPFKRQYVSSNLTLRPVCTFSSLSCLTYNSLGRLHKACAEKSPVNQFMNRKRACRQTHHQFLSTDPGTRKQAFLHKIHRWTDNLPCCCHSLIFRDFQLFCHHHQHVREANPQCFGDGCQQIRASLFLTALYF</sequence>
<dbReference type="EMBL" id="ADCX01000004">
    <property type="protein sequence ID" value="EQW16343.1"/>
    <property type="molecule type" value="Genomic_DNA"/>
</dbReference>
<gene>
    <name evidence="1" type="ORF">HMPREF9020_01520</name>
</gene>
<dbReference type="AlphaFoldDB" id="W1MXA4"/>
<dbReference type="eggNOG" id="ENOG50325KZ">
    <property type="taxonomic scope" value="Bacteria"/>
</dbReference>
<organism evidence="1 2">
    <name type="scientific">Scardovia inopinata F0304</name>
    <dbReference type="NCBI Taxonomy" id="641146"/>
    <lineage>
        <taxon>Bacteria</taxon>
        <taxon>Bacillati</taxon>
        <taxon>Actinomycetota</taxon>
        <taxon>Actinomycetes</taxon>
        <taxon>Bifidobacteriales</taxon>
        <taxon>Bifidobacteriaceae</taxon>
        <taxon>Scardovia</taxon>
    </lineage>
</organism>
<evidence type="ECO:0000313" key="2">
    <source>
        <dbReference type="Proteomes" id="UP000005777"/>
    </source>
</evidence>
<dbReference type="HOGENOM" id="CLU_1325574_0_0_11"/>
<keyword evidence="2" id="KW-1185">Reference proteome</keyword>
<protein>
    <submittedName>
        <fullName evidence="1">Uncharacterized protein</fullName>
    </submittedName>
</protein>
<proteinExistence type="predicted"/>